<dbReference type="SUPFAM" id="SSF90123">
    <property type="entry name" value="ABC transporter transmembrane region"/>
    <property type="match status" value="2"/>
</dbReference>
<dbReference type="InterPro" id="IPR036640">
    <property type="entry name" value="ABC1_TM_sf"/>
</dbReference>
<evidence type="ECO:0000256" key="6">
    <source>
        <dbReference type="ARBA" id="ARBA00022737"/>
    </source>
</evidence>
<evidence type="ECO:0000256" key="2">
    <source>
        <dbReference type="ARBA" id="ARBA00009726"/>
    </source>
</evidence>
<keyword evidence="3" id="KW-0813">Transport</keyword>
<dbReference type="CDD" id="cd03244">
    <property type="entry name" value="ABCC_MRP_domain2"/>
    <property type="match status" value="1"/>
</dbReference>
<dbReference type="FunFam" id="3.40.50.300:FF:000074">
    <property type="entry name" value="Multidrug resistance-associated protein 5 isoform 1"/>
    <property type="match status" value="1"/>
</dbReference>
<feature type="transmembrane region" description="Helical" evidence="13">
    <location>
        <begin position="129"/>
        <end position="147"/>
    </location>
</feature>
<feature type="transmembrane region" description="Helical" evidence="13">
    <location>
        <begin position="405"/>
        <end position="426"/>
    </location>
</feature>
<dbReference type="OrthoDB" id="6500128at2759"/>
<feature type="transmembrane region" description="Helical" evidence="13">
    <location>
        <begin position="64"/>
        <end position="86"/>
    </location>
</feature>
<dbReference type="FunFam" id="1.20.1560.10:FF:000001">
    <property type="entry name" value="ATP-binding cassette subfamily C member 1"/>
    <property type="match status" value="1"/>
</dbReference>
<keyword evidence="9 13" id="KW-1133">Transmembrane helix</keyword>
<dbReference type="PANTHER" id="PTHR24223:SF443">
    <property type="entry name" value="MULTIDRUG-RESISTANCE LIKE PROTEIN 1, ISOFORM I"/>
    <property type="match status" value="1"/>
</dbReference>
<gene>
    <name evidence="16" type="ORF">Fcan01_22990</name>
</gene>
<feature type="domain" description="ABC transporter" evidence="14">
    <location>
        <begin position="608"/>
        <end position="831"/>
    </location>
</feature>
<feature type="domain" description="ABC transmembrane type-1" evidence="15">
    <location>
        <begin position="293"/>
        <end position="576"/>
    </location>
</feature>
<dbReference type="InterPro" id="IPR056227">
    <property type="entry name" value="TMD0_ABC"/>
</dbReference>
<keyword evidence="4" id="KW-0926">Vacuole</keyword>
<dbReference type="OMA" id="SAWETAM"/>
<evidence type="ECO:0000313" key="17">
    <source>
        <dbReference type="Proteomes" id="UP000198287"/>
    </source>
</evidence>
<evidence type="ECO:0000256" key="3">
    <source>
        <dbReference type="ARBA" id="ARBA00022448"/>
    </source>
</evidence>
<dbReference type="InterPro" id="IPR003439">
    <property type="entry name" value="ABC_transporter-like_ATP-bd"/>
</dbReference>
<evidence type="ECO:0000256" key="9">
    <source>
        <dbReference type="ARBA" id="ARBA00022989"/>
    </source>
</evidence>
<evidence type="ECO:0000256" key="7">
    <source>
        <dbReference type="ARBA" id="ARBA00022741"/>
    </source>
</evidence>
<evidence type="ECO:0000256" key="4">
    <source>
        <dbReference type="ARBA" id="ARBA00022554"/>
    </source>
</evidence>
<evidence type="ECO:0000259" key="14">
    <source>
        <dbReference type="PROSITE" id="PS50893"/>
    </source>
</evidence>
<evidence type="ECO:0000256" key="13">
    <source>
        <dbReference type="SAM" id="Phobius"/>
    </source>
</evidence>
<dbReference type="PROSITE" id="PS50893">
    <property type="entry name" value="ABC_TRANSPORTER_2"/>
    <property type="match status" value="2"/>
</dbReference>
<dbReference type="GO" id="GO:0005524">
    <property type="term" value="F:ATP binding"/>
    <property type="evidence" value="ECO:0007669"/>
    <property type="project" value="UniProtKB-KW"/>
</dbReference>
<dbReference type="CDD" id="cd18603">
    <property type="entry name" value="ABC_6TM_MRP1_2_3_6_D2_like"/>
    <property type="match status" value="1"/>
</dbReference>
<dbReference type="EC" id="7.6.2.3" evidence="11"/>
<feature type="domain" description="ABC transporter" evidence="14">
    <location>
        <begin position="1222"/>
        <end position="1458"/>
    </location>
</feature>
<dbReference type="Pfam" id="PF00005">
    <property type="entry name" value="ABC_tran"/>
    <property type="match status" value="2"/>
</dbReference>
<comment type="similarity">
    <text evidence="2">Belongs to the ABC transporter superfamily. ABCC family. Conjugate transporter (TC 3.A.1.208) subfamily.</text>
</comment>
<dbReference type="Pfam" id="PF24357">
    <property type="entry name" value="TMD0_ABC"/>
    <property type="match status" value="1"/>
</dbReference>
<protein>
    <recommendedName>
        <fullName evidence="11">ABC-type glutathione-S-conjugate transporter</fullName>
        <ecNumber evidence="11">7.6.2.3</ecNumber>
    </recommendedName>
</protein>
<sequence>MEDFCGSEFWIRNLTWDTTDPYFSPCFESTVLTWLPTAFLIFFAPFDINFSINSKRERIRWKLLSILQSCVTVCLLIVGIVHLIIIQKYDETGAVDNVAIASRLISYTLALSLLALSKNKGISASGTQWLFWAFAMTCEAILFRTAVRKYDDTLEQSKLRHVYLTRLMIFPLIAIQLILHSFADNGNTRCCGRNSDDALVGNPCPEKESSYLSKLIYSWFDTMVWKGYRRPLGFDDLWNLNEDDTAEEQVLRFSKFWDAAVQEAKMKSLKPGKEKLEISIISILFKCFWKTLFVAIFLKIVQDLLPFISPELLKLLVAHVAPDSLEESWKGYLYAALLLACSVLQTILSVQSMKRMMLIGMRTRTVLSSVIYRKSLLVSSASKRDTTAGEIVNLMSVDTQRLMDLSSFFLMGFTAPLQIPLCMYFLYNTLGWSVFAGLVVMVLLVPLTGFTQGRVRALQMKQMVVKDGRVKLINEVLTGMKVLKLYGWEQSYTDQLTKLRDREMHLLRRAAYYMTSTMFSFTCAPLLVSLSTFAVYVLTDETNNLNAEKTFVSLTLFNIIRLPITMFPTVIALIVQALISITRINRYLNSEEIEETCVTNEPNRDEPIVVRDGSFSWTDESTTLTDINIAVKKGSLTAVVGTVGSGKSSLLSALLGDMKKHKGSVNIDGTVSYVAQTAWIQNASLRDNILFKDGFKEAKYKSVIEAYALGPDLELLDNGDLTEIGEKGINISGGQKQRVSLARAAYKESDIILLDDPLSAVDAHVGKHIFDKLIGPQGLLHDKTRVLVTHGVSFLPKFDNIIVLKDAQHLNTGDGEEIDVKLAVELEELVGVEKLRRNSSKVILKKRRSTQESLGKENATPVKQEIAEKPKLIEEEKTQSGNIQAKIFVDYIKNAGLLMSLSAFGFILLSTAAATYGNIWLSAWSKQATIDEQERNGIQNRDTTNKYLSGYGGLGGIQSVAILIGAASIAIATLNASERFHANMLHKIIRAPMWFFDTTPLGRLMNKFTKDVDIADTALPQSIRNGLNMFLNTMSAIFNIAYSTPLFLIYIAPVAVYYLFLQRFYVATSRQLKRLESVSRSPIYSKFGEVITESTTIRAFGLQDEFISESHQKIDDNQKACYPFIASSLWITTRLETIGSLIIFASAVFAVASNVDPAIAGLSISSALQITVLLNFLVRQASDLESNIVSVERMSEVNDTPQEAACQTSFRPKNEWPTQGRVEFVNYETKYREGLDLVLRGISCTFNPGEKIGIVGRTGAGKSSLTLALFRLIEPTSGKIIIDGQDITEIGLHDLRSKITIIPQDPVLFSGILRTNLDPFDAYTDQQIWDSLESAHLKSYIMTLPQGLQYEVAEEGQNFSVGQKQLICLARALLRKTKILVLDEATAAVDFIVETDDLIQKTIRQEFADSTVITIAHRLNTIMDSTRIVVLDRGQIVEFNSPENLMADTTSMFYSMAKDAGLT</sequence>
<dbReference type="GO" id="GO:0000323">
    <property type="term" value="C:lytic vacuole"/>
    <property type="evidence" value="ECO:0007669"/>
    <property type="project" value="UniProtKB-ARBA"/>
</dbReference>
<feature type="transmembrane region" description="Helical" evidence="13">
    <location>
        <begin position="1048"/>
        <end position="1066"/>
    </location>
</feature>
<dbReference type="InterPro" id="IPR017871">
    <property type="entry name" value="ABC_transporter-like_CS"/>
</dbReference>
<dbReference type="Gene3D" id="3.40.50.300">
    <property type="entry name" value="P-loop containing nucleotide triphosphate hydrolases"/>
    <property type="match status" value="2"/>
</dbReference>
<keyword evidence="6" id="KW-0677">Repeat</keyword>
<organism evidence="16 17">
    <name type="scientific">Folsomia candida</name>
    <name type="common">Springtail</name>
    <dbReference type="NCBI Taxonomy" id="158441"/>
    <lineage>
        <taxon>Eukaryota</taxon>
        <taxon>Metazoa</taxon>
        <taxon>Ecdysozoa</taxon>
        <taxon>Arthropoda</taxon>
        <taxon>Hexapoda</taxon>
        <taxon>Collembola</taxon>
        <taxon>Entomobryomorpha</taxon>
        <taxon>Isotomoidea</taxon>
        <taxon>Isotomidae</taxon>
        <taxon>Proisotominae</taxon>
        <taxon>Folsomia</taxon>
    </lineage>
</organism>
<dbReference type="Proteomes" id="UP000198287">
    <property type="component" value="Unassembled WGS sequence"/>
</dbReference>
<dbReference type="InterPro" id="IPR003593">
    <property type="entry name" value="AAA+_ATPase"/>
</dbReference>
<feature type="transmembrane region" description="Helical" evidence="13">
    <location>
        <begin position="159"/>
        <end position="179"/>
    </location>
</feature>
<dbReference type="SUPFAM" id="SSF52540">
    <property type="entry name" value="P-loop containing nucleoside triphosphate hydrolases"/>
    <property type="match status" value="2"/>
</dbReference>
<dbReference type="InterPro" id="IPR027417">
    <property type="entry name" value="P-loop_NTPase"/>
</dbReference>
<dbReference type="CDD" id="cd03250">
    <property type="entry name" value="ABCC_MRP_domain1"/>
    <property type="match status" value="1"/>
</dbReference>
<evidence type="ECO:0000256" key="1">
    <source>
        <dbReference type="ARBA" id="ARBA00004128"/>
    </source>
</evidence>
<dbReference type="PROSITE" id="PS00211">
    <property type="entry name" value="ABC_TRANSPORTER_1"/>
    <property type="match status" value="2"/>
</dbReference>
<proteinExistence type="inferred from homology"/>
<comment type="caution">
    <text evidence="16">The sequence shown here is derived from an EMBL/GenBank/DDBJ whole genome shotgun (WGS) entry which is preliminary data.</text>
</comment>
<keyword evidence="10 13" id="KW-0472">Membrane</keyword>
<comment type="catalytic activity">
    <reaction evidence="12">
        <text>leukotriene C4(in) + ATP + H2O = leukotriene C4(out) + ADP + phosphate + H(+)</text>
        <dbReference type="Rhea" id="RHEA:38963"/>
        <dbReference type="ChEBI" id="CHEBI:15377"/>
        <dbReference type="ChEBI" id="CHEBI:15378"/>
        <dbReference type="ChEBI" id="CHEBI:30616"/>
        <dbReference type="ChEBI" id="CHEBI:43474"/>
        <dbReference type="ChEBI" id="CHEBI:57973"/>
        <dbReference type="ChEBI" id="CHEBI:456216"/>
    </reaction>
    <physiologicalReaction direction="left-to-right" evidence="12">
        <dbReference type="Rhea" id="RHEA:38964"/>
    </physiologicalReaction>
</comment>
<dbReference type="SMART" id="SM00382">
    <property type="entry name" value="AAA"/>
    <property type="match status" value="2"/>
</dbReference>
<feature type="transmembrane region" description="Helical" evidence="13">
    <location>
        <begin position="432"/>
        <end position="451"/>
    </location>
</feature>
<dbReference type="CDD" id="cd18595">
    <property type="entry name" value="ABC_6TM_MRP1_2_3_6_D1_like"/>
    <property type="match status" value="1"/>
</dbReference>
<evidence type="ECO:0000256" key="5">
    <source>
        <dbReference type="ARBA" id="ARBA00022692"/>
    </source>
</evidence>
<feature type="transmembrane region" description="Helical" evidence="13">
    <location>
        <begin position="276"/>
        <end position="298"/>
    </location>
</feature>
<keyword evidence="7" id="KW-0547">Nucleotide-binding</keyword>
<evidence type="ECO:0000259" key="15">
    <source>
        <dbReference type="PROSITE" id="PS50929"/>
    </source>
</evidence>
<keyword evidence="5 13" id="KW-0812">Transmembrane</keyword>
<dbReference type="GO" id="GO:0015431">
    <property type="term" value="F:ABC-type glutathione S-conjugate transporter activity"/>
    <property type="evidence" value="ECO:0007669"/>
    <property type="project" value="UniProtKB-EC"/>
</dbReference>
<feature type="transmembrane region" description="Helical" evidence="13">
    <location>
        <begin position="31"/>
        <end position="52"/>
    </location>
</feature>
<evidence type="ECO:0000256" key="11">
    <source>
        <dbReference type="ARBA" id="ARBA00024220"/>
    </source>
</evidence>
<dbReference type="GO" id="GO:0016887">
    <property type="term" value="F:ATP hydrolysis activity"/>
    <property type="evidence" value="ECO:0007669"/>
    <property type="project" value="InterPro"/>
</dbReference>
<dbReference type="PROSITE" id="PS50929">
    <property type="entry name" value="ABC_TM1F"/>
    <property type="match status" value="2"/>
</dbReference>
<name>A0A226DAF6_FOLCA</name>
<feature type="transmembrane region" description="Helical" evidence="13">
    <location>
        <begin position="332"/>
        <end position="350"/>
    </location>
</feature>
<dbReference type="InterPro" id="IPR050173">
    <property type="entry name" value="ABC_transporter_C-like"/>
</dbReference>
<feature type="transmembrane region" description="Helical" evidence="13">
    <location>
        <begin position="956"/>
        <end position="977"/>
    </location>
</feature>
<dbReference type="PANTHER" id="PTHR24223">
    <property type="entry name" value="ATP-BINDING CASSETTE SUB-FAMILY C"/>
    <property type="match status" value="1"/>
</dbReference>
<reference evidence="16 17" key="1">
    <citation type="submission" date="2015-12" db="EMBL/GenBank/DDBJ databases">
        <title>The genome of Folsomia candida.</title>
        <authorList>
            <person name="Faddeeva A."/>
            <person name="Derks M.F."/>
            <person name="Anvar Y."/>
            <person name="Smit S."/>
            <person name="Van Straalen N."/>
            <person name="Roelofs D."/>
        </authorList>
    </citation>
    <scope>NUCLEOTIDE SEQUENCE [LARGE SCALE GENOMIC DNA]</scope>
    <source>
        <strain evidence="16 17">VU population</strain>
        <tissue evidence="16">Whole body</tissue>
    </source>
</reference>
<feature type="domain" description="ABC transmembrane type-1" evidence="15">
    <location>
        <begin position="903"/>
        <end position="1186"/>
    </location>
</feature>
<feature type="transmembrane region" description="Helical" evidence="13">
    <location>
        <begin position="895"/>
        <end position="916"/>
    </location>
</feature>
<dbReference type="FunFam" id="1.20.1560.10:FF:000020">
    <property type="entry name" value="ABC metal ion transporter"/>
    <property type="match status" value="1"/>
</dbReference>
<accession>A0A226DAF6</accession>
<evidence type="ECO:0000256" key="12">
    <source>
        <dbReference type="ARBA" id="ARBA00047523"/>
    </source>
</evidence>
<dbReference type="GO" id="GO:0005774">
    <property type="term" value="C:vacuolar membrane"/>
    <property type="evidence" value="ECO:0007669"/>
    <property type="project" value="UniProtKB-SubCell"/>
</dbReference>
<feature type="transmembrane region" description="Helical" evidence="13">
    <location>
        <begin position="98"/>
        <end position="117"/>
    </location>
</feature>
<dbReference type="Gene3D" id="1.20.1560.10">
    <property type="entry name" value="ABC transporter type 1, transmembrane domain"/>
    <property type="match status" value="2"/>
</dbReference>
<dbReference type="InterPro" id="IPR011527">
    <property type="entry name" value="ABC1_TM_dom"/>
</dbReference>
<keyword evidence="17" id="KW-1185">Reference proteome</keyword>
<dbReference type="FunFam" id="3.40.50.300:FF:000997">
    <property type="entry name" value="Multidrug resistance-associated protein 1"/>
    <property type="match status" value="1"/>
</dbReference>
<dbReference type="Pfam" id="PF00664">
    <property type="entry name" value="ABC_membrane"/>
    <property type="match status" value="2"/>
</dbReference>
<feature type="transmembrane region" description="Helical" evidence="13">
    <location>
        <begin position="510"/>
        <end position="539"/>
    </location>
</feature>
<keyword evidence="8" id="KW-0067">ATP-binding</keyword>
<feature type="transmembrane region" description="Helical" evidence="13">
    <location>
        <begin position="559"/>
        <end position="579"/>
    </location>
</feature>
<evidence type="ECO:0000256" key="10">
    <source>
        <dbReference type="ARBA" id="ARBA00023136"/>
    </source>
</evidence>
<dbReference type="EMBL" id="LNIX01000026">
    <property type="protein sequence ID" value="OXA42535.1"/>
    <property type="molecule type" value="Genomic_DNA"/>
</dbReference>
<evidence type="ECO:0000313" key="16">
    <source>
        <dbReference type="EMBL" id="OXA42535.1"/>
    </source>
</evidence>
<comment type="subcellular location">
    <subcellularLocation>
        <location evidence="1">Vacuole membrane</location>
        <topology evidence="1">Multi-pass membrane protein</topology>
    </subcellularLocation>
</comment>
<evidence type="ECO:0000256" key="8">
    <source>
        <dbReference type="ARBA" id="ARBA00022840"/>
    </source>
</evidence>